<reference evidence="2 3" key="1">
    <citation type="submission" date="2021-08" db="EMBL/GenBank/DDBJ databases">
        <title>Draft Genome Sequence of Phanerochaete sordida strain YK-624.</title>
        <authorList>
            <person name="Mori T."/>
            <person name="Dohra H."/>
            <person name="Suzuki T."/>
            <person name="Kawagishi H."/>
            <person name="Hirai H."/>
        </authorList>
    </citation>
    <scope>NUCLEOTIDE SEQUENCE [LARGE SCALE GENOMIC DNA]</scope>
    <source>
        <strain evidence="2 3">YK-624</strain>
    </source>
</reference>
<evidence type="ECO:0000313" key="2">
    <source>
        <dbReference type="EMBL" id="GJE99698.1"/>
    </source>
</evidence>
<organism evidence="2 3">
    <name type="scientific">Phanerochaete sordida</name>
    <dbReference type="NCBI Taxonomy" id="48140"/>
    <lineage>
        <taxon>Eukaryota</taxon>
        <taxon>Fungi</taxon>
        <taxon>Dikarya</taxon>
        <taxon>Basidiomycota</taxon>
        <taxon>Agaricomycotina</taxon>
        <taxon>Agaricomycetes</taxon>
        <taxon>Polyporales</taxon>
        <taxon>Phanerochaetaceae</taxon>
        <taxon>Phanerochaete</taxon>
    </lineage>
</organism>
<protein>
    <submittedName>
        <fullName evidence="2">Uncharacterized protein</fullName>
    </submittedName>
</protein>
<name>A0A9P3GRF1_9APHY</name>
<gene>
    <name evidence="2" type="ORF">PsYK624_159690</name>
</gene>
<dbReference type="EMBL" id="BPQB01000117">
    <property type="protein sequence ID" value="GJE99698.1"/>
    <property type="molecule type" value="Genomic_DNA"/>
</dbReference>
<feature type="region of interest" description="Disordered" evidence="1">
    <location>
        <begin position="93"/>
        <end position="137"/>
    </location>
</feature>
<dbReference type="AlphaFoldDB" id="A0A9P3GRF1"/>
<keyword evidence="3" id="KW-1185">Reference proteome</keyword>
<accession>A0A9P3GRF1</accession>
<feature type="compositionally biased region" description="Basic and acidic residues" evidence="1">
    <location>
        <begin position="93"/>
        <end position="102"/>
    </location>
</feature>
<sequence>MSSLGKKLKHSVSRSVLNVVQGTSCVESQTSRFSMDDSSSAPSTPRSATFSTLDGSSVKTADSSLASLPVLAPLNNFDSTLLDKQIRNRASLDRALDADPRAPKPSAALAPPPYHKPKVDESAFSRGPSTEQDRSSGKCLACQGYIYGGKTHVCPPKKA</sequence>
<evidence type="ECO:0000256" key="1">
    <source>
        <dbReference type="SAM" id="MobiDB-lite"/>
    </source>
</evidence>
<evidence type="ECO:0000313" key="3">
    <source>
        <dbReference type="Proteomes" id="UP000703269"/>
    </source>
</evidence>
<comment type="caution">
    <text evidence="2">The sequence shown here is derived from an EMBL/GenBank/DDBJ whole genome shotgun (WGS) entry which is preliminary data.</text>
</comment>
<dbReference type="Proteomes" id="UP000703269">
    <property type="component" value="Unassembled WGS sequence"/>
</dbReference>
<feature type="compositionally biased region" description="Polar residues" evidence="1">
    <location>
        <begin position="27"/>
        <end position="37"/>
    </location>
</feature>
<feature type="compositionally biased region" description="Low complexity" evidence="1">
    <location>
        <begin position="38"/>
        <end position="52"/>
    </location>
</feature>
<feature type="region of interest" description="Disordered" evidence="1">
    <location>
        <begin position="27"/>
        <end position="56"/>
    </location>
</feature>
<proteinExistence type="predicted"/>